<keyword evidence="2" id="KW-0732">Signal</keyword>
<organism evidence="3 4">
    <name type="scientific">Prosthecobacter algae</name>
    <dbReference type="NCBI Taxonomy" id="1144682"/>
    <lineage>
        <taxon>Bacteria</taxon>
        <taxon>Pseudomonadati</taxon>
        <taxon>Verrucomicrobiota</taxon>
        <taxon>Verrucomicrobiia</taxon>
        <taxon>Verrucomicrobiales</taxon>
        <taxon>Verrucomicrobiaceae</taxon>
        <taxon>Prosthecobacter</taxon>
    </lineage>
</organism>
<sequence>MTFYSCSLLAASVALLISGTSCSQVHSAGSLGYLMHGDTNLRPTPKDFRHMPPRDQDRTPTPMQWGMAF</sequence>
<gene>
    <name evidence="3" type="ORF">GCM10023213_35600</name>
</gene>
<protein>
    <recommendedName>
        <fullName evidence="5">Secreted protein</fullName>
    </recommendedName>
</protein>
<feature type="region of interest" description="Disordered" evidence="1">
    <location>
        <begin position="42"/>
        <end position="69"/>
    </location>
</feature>
<proteinExistence type="predicted"/>
<accession>A0ABP9PFA9</accession>
<dbReference type="EMBL" id="BAABIA010000007">
    <property type="protein sequence ID" value="GAA5144822.1"/>
    <property type="molecule type" value="Genomic_DNA"/>
</dbReference>
<evidence type="ECO:0000313" key="4">
    <source>
        <dbReference type="Proteomes" id="UP001499852"/>
    </source>
</evidence>
<comment type="caution">
    <text evidence="3">The sequence shown here is derived from an EMBL/GenBank/DDBJ whole genome shotgun (WGS) entry which is preliminary data.</text>
</comment>
<evidence type="ECO:0008006" key="5">
    <source>
        <dbReference type="Google" id="ProtNLM"/>
    </source>
</evidence>
<keyword evidence="4" id="KW-1185">Reference proteome</keyword>
<name>A0ABP9PFA9_9BACT</name>
<evidence type="ECO:0000256" key="1">
    <source>
        <dbReference type="SAM" id="MobiDB-lite"/>
    </source>
</evidence>
<dbReference type="RefSeq" id="WP_345737743.1">
    <property type="nucleotide sequence ID" value="NZ_BAABIA010000007.1"/>
</dbReference>
<feature type="signal peptide" evidence="2">
    <location>
        <begin position="1"/>
        <end position="23"/>
    </location>
</feature>
<reference evidence="4" key="1">
    <citation type="journal article" date="2019" name="Int. J. Syst. Evol. Microbiol.">
        <title>The Global Catalogue of Microorganisms (GCM) 10K type strain sequencing project: providing services to taxonomists for standard genome sequencing and annotation.</title>
        <authorList>
            <consortium name="The Broad Institute Genomics Platform"/>
            <consortium name="The Broad Institute Genome Sequencing Center for Infectious Disease"/>
            <person name="Wu L."/>
            <person name="Ma J."/>
        </authorList>
    </citation>
    <scope>NUCLEOTIDE SEQUENCE [LARGE SCALE GENOMIC DNA]</scope>
    <source>
        <strain evidence="4">JCM 18053</strain>
    </source>
</reference>
<feature type="chain" id="PRO_5046728515" description="Secreted protein" evidence="2">
    <location>
        <begin position="24"/>
        <end position="69"/>
    </location>
</feature>
<evidence type="ECO:0000256" key="2">
    <source>
        <dbReference type="SAM" id="SignalP"/>
    </source>
</evidence>
<feature type="compositionally biased region" description="Basic and acidic residues" evidence="1">
    <location>
        <begin position="44"/>
        <end position="58"/>
    </location>
</feature>
<dbReference type="Proteomes" id="UP001499852">
    <property type="component" value="Unassembled WGS sequence"/>
</dbReference>
<evidence type="ECO:0000313" key="3">
    <source>
        <dbReference type="EMBL" id="GAA5144822.1"/>
    </source>
</evidence>